<dbReference type="RefSeq" id="WP_253779568.1">
    <property type="nucleotide sequence ID" value="NZ_JAMTCK010000022.1"/>
</dbReference>
<keyword evidence="5" id="KW-1185">Reference proteome</keyword>
<comment type="caution">
    <text evidence="4">The sequence shown here is derived from an EMBL/GenBank/DDBJ whole genome shotgun (WGS) entry which is preliminary data.</text>
</comment>
<accession>A0AAE3GM11</accession>
<dbReference type="AlphaFoldDB" id="A0AAE3GM11"/>
<dbReference type="Proteomes" id="UP001206128">
    <property type="component" value="Unassembled WGS sequence"/>
</dbReference>
<dbReference type="Pfam" id="PF10756">
    <property type="entry name" value="bPH_6"/>
    <property type="match status" value="1"/>
</dbReference>
<reference evidence="4" key="1">
    <citation type="submission" date="2022-06" db="EMBL/GenBank/DDBJ databases">
        <title>Genomic Encyclopedia of Archaeal and Bacterial Type Strains, Phase II (KMG-II): from individual species to whole genera.</title>
        <authorList>
            <person name="Goeker M."/>
        </authorList>
    </citation>
    <scope>NUCLEOTIDE SEQUENCE</scope>
    <source>
        <strain evidence="4">DSM 43935</strain>
    </source>
</reference>
<evidence type="ECO:0000256" key="1">
    <source>
        <dbReference type="SAM" id="MobiDB-lite"/>
    </source>
</evidence>
<feature type="region of interest" description="Disordered" evidence="1">
    <location>
        <begin position="1"/>
        <end position="34"/>
    </location>
</feature>
<proteinExistence type="predicted"/>
<feature type="compositionally biased region" description="Low complexity" evidence="1">
    <location>
        <begin position="157"/>
        <end position="186"/>
    </location>
</feature>
<feature type="domain" description="Low molecular weight protein antigen 6 PH" evidence="3">
    <location>
        <begin position="87"/>
        <end position="157"/>
    </location>
</feature>
<evidence type="ECO:0000256" key="2">
    <source>
        <dbReference type="SAM" id="Phobius"/>
    </source>
</evidence>
<feature type="transmembrane region" description="Helical" evidence="2">
    <location>
        <begin position="49"/>
        <end position="66"/>
    </location>
</feature>
<evidence type="ECO:0000313" key="4">
    <source>
        <dbReference type="EMBL" id="MCP2169962.1"/>
    </source>
</evidence>
<evidence type="ECO:0000259" key="3">
    <source>
        <dbReference type="Pfam" id="PF10756"/>
    </source>
</evidence>
<dbReference type="EMBL" id="JAMTCK010000022">
    <property type="protein sequence ID" value="MCP2169962.1"/>
    <property type="molecule type" value="Genomic_DNA"/>
</dbReference>
<gene>
    <name evidence="4" type="ORF">LX83_006848</name>
</gene>
<sequence>MSTSSTRPNADEKDPTTRPVGQVDGAEADHAEPTAPAVPSRMVFQIPRTALLAIAFLAFCASPVALGAPWLWLIYLVPLALVVWVVRTRTVVTADRLVIRTLFGRRELAWSDVRSLRLAERTWVRAVLGDDTELTLHGVRPRHLFLLSAITAGRIADPTAPNSTAPNPSAPSAAGAPAASDAPEATTRTDEADADTSADS</sequence>
<feature type="region of interest" description="Disordered" evidence="1">
    <location>
        <begin position="157"/>
        <end position="200"/>
    </location>
</feature>
<organism evidence="4 5">
    <name type="scientific">Goodfellowiella coeruleoviolacea</name>
    <dbReference type="NCBI Taxonomy" id="334858"/>
    <lineage>
        <taxon>Bacteria</taxon>
        <taxon>Bacillati</taxon>
        <taxon>Actinomycetota</taxon>
        <taxon>Actinomycetes</taxon>
        <taxon>Pseudonocardiales</taxon>
        <taxon>Pseudonocardiaceae</taxon>
        <taxon>Goodfellowiella</taxon>
    </lineage>
</organism>
<keyword evidence="2" id="KW-0472">Membrane</keyword>
<protein>
    <submittedName>
        <fullName evidence="4">PH domain-containing protein</fullName>
    </submittedName>
</protein>
<name>A0AAE3GM11_9PSEU</name>
<evidence type="ECO:0000313" key="5">
    <source>
        <dbReference type="Proteomes" id="UP001206128"/>
    </source>
</evidence>
<keyword evidence="2" id="KW-1133">Transmembrane helix</keyword>
<dbReference type="InterPro" id="IPR019692">
    <property type="entry name" value="CFP-6_PH"/>
</dbReference>
<keyword evidence="2" id="KW-0812">Transmembrane</keyword>